<name>A0ABW2SLD9_9ACTO</name>
<proteinExistence type="predicted"/>
<accession>A0ABW2SLD9</accession>
<dbReference type="RefSeq" id="WP_380972970.1">
    <property type="nucleotide sequence ID" value="NZ_JBHTEF010000001.1"/>
</dbReference>
<sequence length="307" mass="31991">MTGRRIELFLVDGVPGGMTTARVAGWTGCVLVAPRERLDEALRRPEARGAGLYLLVGDRQGLPGVPSQSCWGIGPISELTGGSGGAGPGLPGGGPWNRIALVTAADDALTDLHWASLQARLAERAAAADETLMAGTLVPGAPPIPEAQVSDVEAFLDQLRIILPVLGITAVAAQSGPAPVDAPPPRVGGTPSSPVFSLVDPRRGVDARARVEGEDFVLLAGSRVVPEWENTGRTAATKRSYAAYKAQYDGFVADGSILVERERGRLTRDIAFTTPSGAGAIAIGHSCNGPTAWTWEGGTYGEWARKR</sequence>
<evidence type="ECO:0000313" key="1">
    <source>
        <dbReference type="EMBL" id="MFC7580680.1"/>
    </source>
</evidence>
<reference evidence="2" key="1">
    <citation type="journal article" date="2019" name="Int. J. Syst. Evol. Microbiol.">
        <title>The Global Catalogue of Microorganisms (GCM) 10K type strain sequencing project: providing services to taxonomists for standard genome sequencing and annotation.</title>
        <authorList>
            <consortium name="The Broad Institute Genomics Platform"/>
            <consortium name="The Broad Institute Genome Sequencing Center for Infectious Disease"/>
            <person name="Wu L."/>
            <person name="Ma J."/>
        </authorList>
    </citation>
    <scope>NUCLEOTIDE SEQUENCE [LARGE SCALE GENOMIC DNA]</scope>
    <source>
        <strain evidence="2">CCUG 56698</strain>
    </source>
</reference>
<dbReference type="Proteomes" id="UP001596527">
    <property type="component" value="Unassembled WGS sequence"/>
</dbReference>
<comment type="caution">
    <text evidence="1">The sequence shown here is derived from an EMBL/GenBank/DDBJ whole genome shotgun (WGS) entry which is preliminary data.</text>
</comment>
<dbReference type="EMBL" id="JBHTEF010000001">
    <property type="protein sequence ID" value="MFC7580680.1"/>
    <property type="molecule type" value="Genomic_DNA"/>
</dbReference>
<gene>
    <name evidence="1" type="ORF">ACFQWG_05590</name>
</gene>
<evidence type="ECO:0000313" key="2">
    <source>
        <dbReference type="Proteomes" id="UP001596527"/>
    </source>
</evidence>
<keyword evidence="2" id="KW-1185">Reference proteome</keyword>
<protein>
    <submittedName>
        <fullName evidence="1">DUF4357 domain-containing protein</fullName>
    </submittedName>
</protein>
<organism evidence="1 2">
    <name type="scientific">Schaalia naturae</name>
    <dbReference type="NCBI Taxonomy" id="635203"/>
    <lineage>
        <taxon>Bacteria</taxon>
        <taxon>Bacillati</taxon>
        <taxon>Actinomycetota</taxon>
        <taxon>Actinomycetes</taxon>
        <taxon>Actinomycetales</taxon>
        <taxon>Actinomycetaceae</taxon>
        <taxon>Schaalia</taxon>
    </lineage>
</organism>